<reference evidence="2 3" key="1">
    <citation type="journal article" date="2019" name="Int. J. Syst. Evol. Microbiol.">
        <title>The Global Catalogue of Microorganisms (GCM) 10K type strain sequencing project: providing services to taxonomists for standard genome sequencing and annotation.</title>
        <authorList>
            <consortium name="The Broad Institute Genomics Platform"/>
            <consortium name="The Broad Institute Genome Sequencing Center for Infectious Disease"/>
            <person name="Wu L."/>
            <person name="Ma J."/>
        </authorList>
    </citation>
    <scope>NUCLEOTIDE SEQUENCE [LARGE SCALE GENOMIC DNA]</scope>
    <source>
        <strain evidence="2 3">JCM 16259</strain>
    </source>
</reference>
<comment type="caution">
    <text evidence="2">The sequence shown here is derived from an EMBL/GenBank/DDBJ whole genome shotgun (WGS) entry which is preliminary data.</text>
</comment>
<dbReference type="EMBL" id="BAAARE010000011">
    <property type="protein sequence ID" value="GAA2487864.1"/>
    <property type="molecule type" value="Genomic_DNA"/>
</dbReference>
<feature type="region of interest" description="Disordered" evidence="1">
    <location>
        <begin position="28"/>
        <end position="81"/>
    </location>
</feature>
<gene>
    <name evidence="2" type="ORF">GCM10009858_27320</name>
</gene>
<evidence type="ECO:0000313" key="2">
    <source>
        <dbReference type="EMBL" id="GAA2487864.1"/>
    </source>
</evidence>
<protein>
    <submittedName>
        <fullName evidence="2">Uncharacterized protein</fullName>
    </submittedName>
</protein>
<keyword evidence="3" id="KW-1185">Reference proteome</keyword>
<feature type="compositionally biased region" description="Basic residues" evidence="1">
    <location>
        <begin position="69"/>
        <end position="81"/>
    </location>
</feature>
<dbReference type="Proteomes" id="UP001500730">
    <property type="component" value="Unassembled WGS sequence"/>
</dbReference>
<evidence type="ECO:0000313" key="3">
    <source>
        <dbReference type="Proteomes" id="UP001500730"/>
    </source>
</evidence>
<sequence length="81" mass="8313">MRGLSGAGLTVIVPTSSCVPGAAVVTTHGQPSLSEHDVSGRRTAGPNVLSATRPHVAPAGDPHDMGTARQRRRARRPSALP</sequence>
<organism evidence="2 3">
    <name type="scientific">Terrabacter carboxydivorans</name>
    <dbReference type="NCBI Taxonomy" id="619730"/>
    <lineage>
        <taxon>Bacteria</taxon>
        <taxon>Bacillati</taxon>
        <taxon>Actinomycetota</taxon>
        <taxon>Actinomycetes</taxon>
        <taxon>Micrococcales</taxon>
        <taxon>Intrasporangiaceae</taxon>
        <taxon>Terrabacter</taxon>
    </lineage>
</organism>
<evidence type="ECO:0000256" key="1">
    <source>
        <dbReference type="SAM" id="MobiDB-lite"/>
    </source>
</evidence>
<accession>A0ABN3LRS3</accession>
<proteinExistence type="predicted"/>
<name>A0ABN3LRS3_9MICO</name>